<dbReference type="RefSeq" id="WP_090662619.1">
    <property type="nucleotide sequence ID" value="NZ_FMZX01000003.1"/>
</dbReference>
<proteinExistence type="predicted"/>
<keyword evidence="1" id="KW-0732">Signal</keyword>
<sequence>MRAALGLLPILLATGAAAQEVRRPLLELGVFGGGALLPDYPAAGQSHWRALALPWVIYRGELLKSDERGMRGRVYRDRDLELTINFNGALGTNSRDNRARQGMPDLDYLGEVGPSLRWVAWRDSARATRLTLEAPVRAVFSTDFSSTHFRGFVLAPEMAVERSGLGRPEARLRAGIGPVFASGRLMDYWYRVGGSDVRPGRPAYDATGGYLGLRFQFSYRLPVTERISLTAGGRLENFSGATNAGSPLFRQEFNATVVGGLSFALYRTEAMVASAAEPFD</sequence>
<evidence type="ECO:0000313" key="3">
    <source>
        <dbReference type="Proteomes" id="UP000198925"/>
    </source>
</evidence>
<dbReference type="STRING" id="938405.SAMN02927895_02669"/>
<organism evidence="2 3">
    <name type="scientific">Belnapia rosea</name>
    <dbReference type="NCBI Taxonomy" id="938405"/>
    <lineage>
        <taxon>Bacteria</taxon>
        <taxon>Pseudomonadati</taxon>
        <taxon>Pseudomonadota</taxon>
        <taxon>Alphaproteobacteria</taxon>
        <taxon>Acetobacterales</taxon>
        <taxon>Roseomonadaceae</taxon>
        <taxon>Belnapia</taxon>
    </lineage>
</organism>
<feature type="chain" id="PRO_5011500492" evidence="1">
    <location>
        <begin position="19"/>
        <end position="280"/>
    </location>
</feature>
<accession>A0A1G6QRI9</accession>
<dbReference type="AlphaFoldDB" id="A0A1G6QRI9"/>
<dbReference type="Proteomes" id="UP000198925">
    <property type="component" value="Unassembled WGS sequence"/>
</dbReference>
<name>A0A1G6QRI9_9PROT</name>
<reference evidence="2 3" key="1">
    <citation type="submission" date="2016-10" db="EMBL/GenBank/DDBJ databases">
        <authorList>
            <person name="de Groot N.N."/>
        </authorList>
    </citation>
    <scope>NUCLEOTIDE SEQUENCE [LARGE SCALE GENOMIC DNA]</scope>
    <source>
        <strain evidence="2 3">CPCC 100156</strain>
    </source>
</reference>
<dbReference type="EMBL" id="FMZX01000003">
    <property type="protein sequence ID" value="SDC94317.1"/>
    <property type="molecule type" value="Genomic_DNA"/>
</dbReference>
<dbReference type="InterPro" id="IPR010583">
    <property type="entry name" value="MipA"/>
</dbReference>
<feature type="signal peptide" evidence="1">
    <location>
        <begin position="1"/>
        <end position="18"/>
    </location>
</feature>
<gene>
    <name evidence="2" type="ORF">SAMN04487779_1003133</name>
</gene>
<evidence type="ECO:0000256" key="1">
    <source>
        <dbReference type="SAM" id="SignalP"/>
    </source>
</evidence>
<dbReference type="Pfam" id="PF06629">
    <property type="entry name" value="MipA"/>
    <property type="match status" value="1"/>
</dbReference>
<evidence type="ECO:0000313" key="2">
    <source>
        <dbReference type="EMBL" id="SDC94317.1"/>
    </source>
</evidence>
<keyword evidence="3" id="KW-1185">Reference proteome</keyword>
<protein>
    <submittedName>
        <fullName evidence="2">Outer membrane scaffolding protein for murein synthesis, MipA/OmpV family</fullName>
    </submittedName>
</protein>